<dbReference type="InterPro" id="IPR002125">
    <property type="entry name" value="CMP_dCMP_dom"/>
</dbReference>
<name>A0A0G1MKF1_9BACT</name>
<sequence>MDYLKDQKEKDAIKWMNQAAKMAEKALCFKAKCGTVIVKDGEVIGEGYNAPPLDREENRTCDKEFGFGKPKYDRTCCMHAEWRAIMDALKTNPEKIMGSKLYFTRVDNGGKLKKSGKPYCTVCSRMALDAGIDKFILWHEKGICEYDTEEYNRLSYGYVHENRI</sequence>
<evidence type="ECO:0000313" key="3">
    <source>
        <dbReference type="Proteomes" id="UP000034032"/>
    </source>
</evidence>
<organism evidence="2 3">
    <name type="scientific">Candidatus Yanofskybacteria bacterium GW2011_GWA2_44_9</name>
    <dbReference type="NCBI Taxonomy" id="1619025"/>
    <lineage>
        <taxon>Bacteria</taxon>
        <taxon>Candidatus Yanofskyibacteriota</taxon>
    </lineage>
</organism>
<dbReference type="AlphaFoldDB" id="A0A0G1MKF1"/>
<accession>A0A0G1MKF1</accession>
<dbReference type="Proteomes" id="UP000034032">
    <property type="component" value="Unassembled WGS sequence"/>
</dbReference>
<dbReference type="SUPFAM" id="SSF53927">
    <property type="entry name" value="Cytidine deaminase-like"/>
    <property type="match status" value="1"/>
</dbReference>
<dbReference type="EMBL" id="LCJR01000022">
    <property type="protein sequence ID" value="KKT81297.1"/>
    <property type="molecule type" value="Genomic_DNA"/>
</dbReference>
<evidence type="ECO:0000313" key="2">
    <source>
        <dbReference type="EMBL" id="KKT81297.1"/>
    </source>
</evidence>
<comment type="caution">
    <text evidence="2">The sequence shown here is derived from an EMBL/GenBank/DDBJ whole genome shotgun (WGS) entry which is preliminary data.</text>
</comment>
<reference evidence="2 3" key="1">
    <citation type="journal article" date="2015" name="Nature">
        <title>rRNA introns, odd ribosomes, and small enigmatic genomes across a large radiation of phyla.</title>
        <authorList>
            <person name="Brown C.T."/>
            <person name="Hug L.A."/>
            <person name="Thomas B.C."/>
            <person name="Sharon I."/>
            <person name="Castelle C.J."/>
            <person name="Singh A."/>
            <person name="Wilkins M.J."/>
            <person name="Williams K.H."/>
            <person name="Banfield J.F."/>
        </authorList>
    </citation>
    <scope>NUCLEOTIDE SEQUENCE [LARGE SCALE GENOMIC DNA]</scope>
</reference>
<dbReference type="Pfam" id="PF00383">
    <property type="entry name" value="dCMP_cyt_deam_1"/>
    <property type="match status" value="1"/>
</dbReference>
<proteinExistence type="predicted"/>
<dbReference type="GO" id="GO:0003824">
    <property type="term" value="F:catalytic activity"/>
    <property type="evidence" value="ECO:0007669"/>
    <property type="project" value="InterPro"/>
</dbReference>
<protein>
    <recommendedName>
        <fullName evidence="1">CMP/dCMP-type deaminase domain-containing protein</fullName>
    </recommendedName>
</protein>
<gene>
    <name evidence="2" type="ORF">UW79_C0022G0012</name>
</gene>
<dbReference type="PROSITE" id="PS51747">
    <property type="entry name" value="CYT_DCMP_DEAMINASES_2"/>
    <property type="match status" value="1"/>
</dbReference>
<feature type="domain" description="CMP/dCMP-type deaminase" evidence="1">
    <location>
        <begin position="10"/>
        <end position="159"/>
    </location>
</feature>
<dbReference type="InterPro" id="IPR016193">
    <property type="entry name" value="Cytidine_deaminase-like"/>
</dbReference>
<evidence type="ECO:0000259" key="1">
    <source>
        <dbReference type="PROSITE" id="PS51747"/>
    </source>
</evidence>
<dbReference type="Gene3D" id="3.40.140.10">
    <property type="entry name" value="Cytidine Deaminase, domain 2"/>
    <property type="match status" value="1"/>
</dbReference>